<dbReference type="GO" id="GO:0046931">
    <property type="term" value="P:pore complex assembly"/>
    <property type="evidence" value="ECO:0007669"/>
    <property type="project" value="InterPro"/>
</dbReference>
<protein>
    <submittedName>
        <fullName evidence="6">Uncharacterized protein</fullName>
    </submittedName>
</protein>
<dbReference type="GO" id="GO:0015267">
    <property type="term" value="F:channel activity"/>
    <property type="evidence" value="ECO:0007669"/>
    <property type="project" value="InterPro"/>
</dbReference>
<evidence type="ECO:0000256" key="1">
    <source>
        <dbReference type="ARBA" id="ARBA00004175"/>
    </source>
</evidence>
<name>A0A8C5FV22_GADMO</name>
<reference evidence="6" key="1">
    <citation type="submission" date="2025-08" db="UniProtKB">
        <authorList>
            <consortium name="Ensembl"/>
        </authorList>
    </citation>
    <scope>IDENTIFICATION</scope>
</reference>
<keyword evidence="3" id="KW-1052">Target cell membrane</keyword>
<dbReference type="InterPro" id="IPR009104">
    <property type="entry name" value="Anemon_actinoporin-like"/>
</dbReference>
<dbReference type="Pfam" id="PF06369">
    <property type="entry name" value="Anemone_cytotox"/>
    <property type="match status" value="1"/>
</dbReference>
<dbReference type="GeneTree" id="ENSGT00940000165500"/>
<dbReference type="PANTHER" id="PTHR40388:SF2">
    <property type="entry name" value="ACTINOPORIN-LIKE PROTEIN"/>
    <property type="match status" value="1"/>
</dbReference>
<dbReference type="PANTHER" id="PTHR40388">
    <property type="entry name" value="BRYOPORIN"/>
    <property type="match status" value="1"/>
</dbReference>
<dbReference type="GO" id="GO:0044218">
    <property type="term" value="C:other organism cell membrane"/>
    <property type="evidence" value="ECO:0007669"/>
    <property type="project" value="UniProtKB-KW"/>
</dbReference>
<reference evidence="6" key="2">
    <citation type="submission" date="2025-09" db="UniProtKB">
        <authorList>
            <consortium name="Ensembl"/>
        </authorList>
    </citation>
    <scope>IDENTIFICATION</scope>
</reference>
<dbReference type="Ensembl" id="ENSGMOT00000026166.1">
    <property type="protein sequence ID" value="ENSGMOP00000063609.1"/>
    <property type="gene ID" value="ENSGMOG00000025595.1"/>
</dbReference>
<accession>A0A8C5FV22</accession>
<organism evidence="6 7">
    <name type="scientific">Gadus morhua</name>
    <name type="common">Atlantic cod</name>
    <dbReference type="NCBI Taxonomy" id="8049"/>
    <lineage>
        <taxon>Eukaryota</taxon>
        <taxon>Metazoa</taxon>
        <taxon>Chordata</taxon>
        <taxon>Craniata</taxon>
        <taxon>Vertebrata</taxon>
        <taxon>Euteleostomi</taxon>
        <taxon>Actinopterygii</taxon>
        <taxon>Neopterygii</taxon>
        <taxon>Teleostei</taxon>
        <taxon>Neoteleostei</taxon>
        <taxon>Acanthomorphata</taxon>
        <taxon>Zeiogadaria</taxon>
        <taxon>Gadariae</taxon>
        <taxon>Gadiformes</taxon>
        <taxon>Gadoidei</taxon>
        <taxon>Gadidae</taxon>
        <taxon>Gadus</taxon>
    </lineage>
</organism>
<evidence type="ECO:0000256" key="2">
    <source>
        <dbReference type="ARBA" id="ARBA00004532"/>
    </source>
</evidence>
<evidence type="ECO:0000256" key="4">
    <source>
        <dbReference type="ARBA" id="ARBA00023298"/>
    </source>
</evidence>
<keyword evidence="7" id="KW-1185">Reference proteome</keyword>
<dbReference type="Proteomes" id="UP000694546">
    <property type="component" value="Chromosome 15"/>
</dbReference>
<evidence type="ECO:0000313" key="7">
    <source>
        <dbReference type="Proteomes" id="UP000694546"/>
    </source>
</evidence>
<keyword evidence="4" id="KW-1053">Target membrane</keyword>
<evidence type="ECO:0000313" key="6">
    <source>
        <dbReference type="Ensembl" id="ENSGMOP00000063609.1"/>
    </source>
</evidence>
<dbReference type="InterPro" id="IPR050677">
    <property type="entry name" value="Actinoporin_PFT"/>
</dbReference>
<keyword evidence="5" id="KW-0166">Nematocyst</keyword>
<evidence type="ECO:0000256" key="5">
    <source>
        <dbReference type="ARBA" id="ARBA00023331"/>
    </source>
</evidence>
<evidence type="ECO:0000256" key="3">
    <source>
        <dbReference type="ARBA" id="ARBA00022537"/>
    </source>
</evidence>
<dbReference type="GO" id="GO:0051715">
    <property type="term" value="P:cytolysis in another organism"/>
    <property type="evidence" value="ECO:0007669"/>
    <property type="project" value="InterPro"/>
</dbReference>
<dbReference type="InterPro" id="IPR015926">
    <property type="entry name" value="Cytolysin/lectin"/>
</dbReference>
<sequence>FLLNEMRVNIWFMCGSTEFGNQVLSSANFTSTLLTACGSVGVFTYDLVHDQHRDYNAVLAVMFSVPFDYNLYSNWCGAGILNRGTECDKDLFDLMYYGSEMGFVRVKGGAAARTFKGEIVEVAVNITDSSRAVLTVEVKELGRF</sequence>
<dbReference type="GO" id="GO:0042151">
    <property type="term" value="C:nematocyst"/>
    <property type="evidence" value="ECO:0007669"/>
    <property type="project" value="UniProtKB-SubCell"/>
</dbReference>
<comment type="subcellular location">
    <subcellularLocation>
        <location evidence="2">Nematocyst</location>
    </subcellularLocation>
    <subcellularLocation>
        <location evidence="1">Target cell membrane</location>
    </subcellularLocation>
</comment>
<dbReference type="SUPFAM" id="SSF63724">
    <property type="entry name" value="Cytolysin/lectin"/>
    <property type="match status" value="1"/>
</dbReference>
<dbReference type="Gene3D" id="2.60.270.20">
    <property type="entry name" value="Cytolysin/lectin"/>
    <property type="match status" value="1"/>
</dbReference>
<dbReference type="GO" id="GO:0006812">
    <property type="term" value="P:monoatomic cation transport"/>
    <property type="evidence" value="ECO:0007669"/>
    <property type="project" value="InterPro"/>
</dbReference>
<dbReference type="OMA" id="SIAYKSH"/>
<proteinExistence type="predicted"/>
<keyword evidence="4" id="KW-0472">Membrane</keyword>
<dbReference type="GO" id="GO:0046930">
    <property type="term" value="C:pore complex"/>
    <property type="evidence" value="ECO:0007669"/>
    <property type="project" value="InterPro"/>
</dbReference>
<dbReference type="AlphaFoldDB" id="A0A8C5FV22"/>